<proteinExistence type="predicted"/>
<evidence type="ECO:0000313" key="1">
    <source>
        <dbReference type="EMBL" id="KAK3219198.1"/>
    </source>
</evidence>
<keyword evidence="2" id="KW-1185">Reference proteome</keyword>
<accession>A0AAE0AJX7</accession>
<organism evidence="1 2">
    <name type="scientific">Dipteronia sinensis</name>
    <dbReference type="NCBI Taxonomy" id="43782"/>
    <lineage>
        <taxon>Eukaryota</taxon>
        <taxon>Viridiplantae</taxon>
        <taxon>Streptophyta</taxon>
        <taxon>Embryophyta</taxon>
        <taxon>Tracheophyta</taxon>
        <taxon>Spermatophyta</taxon>
        <taxon>Magnoliopsida</taxon>
        <taxon>eudicotyledons</taxon>
        <taxon>Gunneridae</taxon>
        <taxon>Pentapetalae</taxon>
        <taxon>rosids</taxon>
        <taxon>malvids</taxon>
        <taxon>Sapindales</taxon>
        <taxon>Sapindaceae</taxon>
        <taxon>Hippocastanoideae</taxon>
        <taxon>Acereae</taxon>
        <taxon>Dipteronia</taxon>
    </lineage>
</organism>
<protein>
    <submittedName>
        <fullName evidence="1">Uncharacterized protein</fullName>
    </submittedName>
</protein>
<comment type="caution">
    <text evidence="1">The sequence shown here is derived from an EMBL/GenBank/DDBJ whole genome shotgun (WGS) entry which is preliminary data.</text>
</comment>
<name>A0AAE0AJX7_9ROSI</name>
<reference evidence="1" key="1">
    <citation type="journal article" date="2023" name="Plant J.">
        <title>Genome sequences and population genomics provide insights into the demographic history, inbreeding, and mutation load of two 'living fossil' tree species of Dipteronia.</title>
        <authorList>
            <person name="Feng Y."/>
            <person name="Comes H.P."/>
            <person name="Chen J."/>
            <person name="Zhu S."/>
            <person name="Lu R."/>
            <person name="Zhang X."/>
            <person name="Li P."/>
            <person name="Qiu J."/>
            <person name="Olsen K.M."/>
            <person name="Qiu Y."/>
        </authorList>
    </citation>
    <scope>NUCLEOTIDE SEQUENCE</scope>
    <source>
        <strain evidence="1">NBL</strain>
    </source>
</reference>
<dbReference type="Proteomes" id="UP001281410">
    <property type="component" value="Unassembled WGS sequence"/>
</dbReference>
<dbReference type="AlphaFoldDB" id="A0AAE0AJX7"/>
<gene>
    <name evidence="1" type="ORF">Dsin_013168</name>
</gene>
<evidence type="ECO:0000313" key="2">
    <source>
        <dbReference type="Proteomes" id="UP001281410"/>
    </source>
</evidence>
<dbReference type="EMBL" id="JANJYJ010000004">
    <property type="protein sequence ID" value="KAK3219198.1"/>
    <property type="molecule type" value="Genomic_DNA"/>
</dbReference>
<sequence>MQRGLPRSLSDHNPIFLREEGNDWGQSPFQFNNWWLEEKDMMGEAIRGWKECKVTGSRGFVIFSKVKASKNRMKNWFVANKRNSAHSKDSEEKFNQIDKMTAREGCGDQANFWTAMLWDNKPLVEAFPRCYAIAIKKKGIIKDFGRIFVLNRSRPSPNRILDWIPPVVDNFKFNVDGSSRVRAIKRDVELVHSKPNLHNRETVIARDSKSAVSLVNNGAFGSLNHVDMIYDIRSIMNSVLKMAAVYDSRAFNAFADSLAKHGSSMGGETLQ</sequence>